<gene>
    <name evidence="8" type="primary">LOC116300416</name>
</gene>
<keyword evidence="3 6" id="KW-0812">Transmembrane</keyword>
<comment type="similarity">
    <text evidence="2">Belongs to the ZIP transporter (TC 2.A.5) family.</text>
</comment>
<proteinExistence type="inferred from homology"/>
<feature type="transmembrane region" description="Helical" evidence="6">
    <location>
        <begin position="12"/>
        <end position="31"/>
    </location>
</feature>
<dbReference type="GeneID" id="116300416"/>
<evidence type="ECO:0000256" key="5">
    <source>
        <dbReference type="ARBA" id="ARBA00023136"/>
    </source>
</evidence>
<keyword evidence="7" id="KW-1185">Reference proteome</keyword>
<organism evidence="7 8">
    <name type="scientific">Actinia tenebrosa</name>
    <name type="common">Australian red waratah sea anemone</name>
    <dbReference type="NCBI Taxonomy" id="6105"/>
    <lineage>
        <taxon>Eukaryota</taxon>
        <taxon>Metazoa</taxon>
        <taxon>Cnidaria</taxon>
        <taxon>Anthozoa</taxon>
        <taxon>Hexacorallia</taxon>
        <taxon>Actiniaria</taxon>
        <taxon>Actiniidae</taxon>
        <taxon>Actinia</taxon>
    </lineage>
</organism>
<keyword evidence="5 6" id="KW-0472">Membrane</keyword>
<dbReference type="GO" id="GO:0071578">
    <property type="term" value="P:zinc ion import across plasma membrane"/>
    <property type="evidence" value="ECO:0007669"/>
    <property type="project" value="TreeGrafter"/>
</dbReference>
<dbReference type="FunCoup" id="A0A6P8IAH9">
    <property type="interactions" value="591"/>
</dbReference>
<evidence type="ECO:0000313" key="7">
    <source>
        <dbReference type="Proteomes" id="UP000515163"/>
    </source>
</evidence>
<evidence type="ECO:0000256" key="3">
    <source>
        <dbReference type="ARBA" id="ARBA00022692"/>
    </source>
</evidence>
<keyword evidence="4 6" id="KW-1133">Transmembrane helix</keyword>
<dbReference type="PANTHER" id="PTHR12191:SF37">
    <property type="entry name" value="ZINC TRANSPORTER FOI"/>
    <property type="match status" value="1"/>
</dbReference>
<dbReference type="KEGG" id="aten:116300416"/>
<sequence length="273" mass="29919">MVLLYRSSWTSQLFVFIFVILLVPIHSNYRAHHVSHSGIRSANVVSPEDFTDELFEKYGSNGSLDDTQLKTMFENLGIGKDNEKTANNHAGVNERCFSSSSLLDVFSVNKTALNKQNFNKICPAIVQQIDSQKCSAAFSTSTYDGISTALAIFCEELPHELGDFAVLLNAGMSYKQALLCNFLSACTCFIGLVVGLLLGYSTSAVKWIYALAGGMFLYISLVDMLQEATEISCKEGEGSIKKNLKTFALQSFGILFGFVVMLILALYAEGISI</sequence>
<dbReference type="InParanoid" id="A0A6P8IAH9"/>
<protein>
    <submittedName>
        <fullName evidence="8">Zinc transporter ZIP14-like</fullName>
    </submittedName>
</protein>
<dbReference type="Proteomes" id="UP000515163">
    <property type="component" value="Unplaced"/>
</dbReference>
<dbReference type="AlphaFoldDB" id="A0A6P8IAH9"/>
<feature type="transmembrane region" description="Helical" evidence="6">
    <location>
        <begin position="246"/>
        <end position="268"/>
    </location>
</feature>
<accession>A0A6P8IAH9</accession>
<dbReference type="InterPro" id="IPR003689">
    <property type="entry name" value="ZIP"/>
</dbReference>
<comment type="subcellular location">
    <subcellularLocation>
        <location evidence="1">Membrane</location>
        <topology evidence="1">Multi-pass membrane protein</topology>
    </subcellularLocation>
</comment>
<evidence type="ECO:0000256" key="2">
    <source>
        <dbReference type="ARBA" id="ARBA00006939"/>
    </source>
</evidence>
<dbReference type="GO" id="GO:0140410">
    <property type="term" value="F:monoatomic cation:bicarbonate symporter activity"/>
    <property type="evidence" value="ECO:0007669"/>
    <property type="project" value="TreeGrafter"/>
</dbReference>
<dbReference type="Pfam" id="PF02535">
    <property type="entry name" value="Zip"/>
    <property type="match status" value="1"/>
</dbReference>
<evidence type="ECO:0000313" key="8">
    <source>
        <dbReference type="RefSeq" id="XP_031565148.1"/>
    </source>
</evidence>
<dbReference type="GO" id="GO:0005886">
    <property type="term" value="C:plasma membrane"/>
    <property type="evidence" value="ECO:0007669"/>
    <property type="project" value="TreeGrafter"/>
</dbReference>
<dbReference type="PANTHER" id="PTHR12191">
    <property type="entry name" value="SOLUTE CARRIER FAMILY 39"/>
    <property type="match status" value="1"/>
</dbReference>
<evidence type="ECO:0000256" key="4">
    <source>
        <dbReference type="ARBA" id="ARBA00022989"/>
    </source>
</evidence>
<evidence type="ECO:0000256" key="1">
    <source>
        <dbReference type="ARBA" id="ARBA00004141"/>
    </source>
</evidence>
<evidence type="ECO:0000256" key="6">
    <source>
        <dbReference type="SAM" id="Phobius"/>
    </source>
</evidence>
<name>A0A6P8IAH9_ACTTE</name>
<dbReference type="GO" id="GO:0030003">
    <property type="term" value="P:intracellular monoatomic cation homeostasis"/>
    <property type="evidence" value="ECO:0007669"/>
    <property type="project" value="TreeGrafter"/>
</dbReference>
<dbReference type="GO" id="GO:0005385">
    <property type="term" value="F:zinc ion transmembrane transporter activity"/>
    <property type="evidence" value="ECO:0007669"/>
    <property type="project" value="TreeGrafter"/>
</dbReference>
<feature type="transmembrane region" description="Helical" evidence="6">
    <location>
        <begin position="178"/>
        <end position="201"/>
    </location>
</feature>
<reference evidence="8" key="1">
    <citation type="submission" date="2025-08" db="UniProtKB">
        <authorList>
            <consortium name="RefSeq"/>
        </authorList>
    </citation>
    <scope>IDENTIFICATION</scope>
    <source>
        <tissue evidence="8">Tentacle</tissue>
    </source>
</reference>
<dbReference type="RefSeq" id="XP_031565148.1">
    <property type="nucleotide sequence ID" value="XM_031709288.1"/>
</dbReference>
<feature type="transmembrane region" description="Helical" evidence="6">
    <location>
        <begin position="207"/>
        <end position="225"/>
    </location>
</feature>
<dbReference type="InterPro" id="IPR050799">
    <property type="entry name" value="ZIP_Transporter"/>
</dbReference>
<dbReference type="OrthoDB" id="5989389at2759"/>